<dbReference type="OrthoDB" id="6488214at2759"/>
<dbReference type="InterPro" id="IPR052729">
    <property type="entry name" value="Acyl/Acetyltrans_Enzymes"/>
</dbReference>
<accession>A0A7R9M754</accession>
<proteinExistence type="predicted"/>
<evidence type="ECO:0000313" key="3">
    <source>
        <dbReference type="Proteomes" id="UP000728032"/>
    </source>
</evidence>
<keyword evidence="3" id="KW-1185">Reference proteome</keyword>
<dbReference type="CDD" id="cd04301">
    <property type="entry name" value="NAT_SF"/>
    <property type="match status" value="1"/>
</dbReference>
<evidence type="ECO:0000259" key="1">
    <source>
        <dbReference type="PROSITE" id="PS51186"/>
    </source>
</evidence>
<dbReference type="Gene3D" id="3.40.630.30">
    <property type="match status" value="1"/>
</dbReference>
<dbReference type="SUPFAM" id="SSF55729">
    <property type="entry name" value="Acyl-CoA N-acyltransferases (Nat)"/>
    <property type="match status" value="1"/>
</dbReference>
<dbReference type="Pfam" id="PF00583">
    <property type="entry name" value="Acetyltransf_1"/>
    <property type="match status" value="1"/>
</dbReference>
<reference evidence="2" key="1">
    <citation type="submission" date="2020-11" db="EMBL/GenBank/DDBJ databases">
        <authorList>
            <person name="Tran Van P."/>
        </authorList>
    </citation>
    <scope>NUCLEOTIDE SEQUENCE</scope>
</reference>
<sequence>MDSNKNEIIYRQMEVKDLKDGLNCFTAHNLQESLSTLEAYYECDPKAFYVAINNSDNRIIGVCGAPVTTHNSGFLGLYGVEKGFQNRGIGQKLFKLCLKHINTRNCGLHAVPEKLSMYEEKAGFGVREGVSMVVCNDLPQNLEDLLKTINENTRVDELNKENKDLLTKIIEYDLKVHNERREKLLSLSLSKHDYNTFVAIDDKSGQLTGYGCIRLHNGGKGMIGPVYADNDTIAEVLIYNLIKSCIAAQTKGLLFMTISSSSGGIRIAQKLQITERDRCERNLPNTY</sequence>
<dbReference type="EMBL" id="OC923416">
    <property type="protein sequence ID" value="CAD7654835.1"/>
    <property type="molecule type" value="Genomic_DNA"/>
</dbReference>
<dbReference type="PANTHER" id="PTHR47237">
    <property type="entry name" value="SLL0310 PROTEIN"/>
    <property type="match status" value="1"/>
</dbReference>
<dbReference type="Pfam" id="PF18014">
    <property type="entry name" value="Acetyltransf_18"/>
    <property type="match status" value="1"/>
</dbReference>
<dbReference type="PROSITE" id="PS51186">
    <property type="entry name" value="GNAT"/>
    <property type="match status" value="1"/>
</dbReference>
<name>A0A7R9M754_9ACAR</name>
<dbReference type="InterPro" id="IPR000182">
    <property type="entry name" value="GNAT_dom"/>
</dbReference>
<gene>
    <name evidence="2" type="ORF">ONB1V03_LOCUS11480</name>
</gene>
<dbReference type="InterPro" id="IPR016181">
    <property type="entry name" value="Acyl_CoA_acyltransferase"/>
</dbReference>
<organism evidence="2">
    <name type="scientific">Oppiella nova</name>
    <dbReference type="NCBI Taxonomy" id="334625"/>
    <lineage>
        <taxon>Eukaryota</taxon>
        <taxon>Metazoa</taxon>
        <taxon>Ecdysozoa</taxon>
        <taxon>Arthropoda</taxon>
        <taxon>Chelicerata</taxon>
        <taxon>Arachnida</taxon>
        <taxon>Acari</taxon>
        <taxon>Acariformes</taxon>
        <taxon>Sarcoptiformes</taxon>
        <taxon>Oribatida</taxon>
        <taxon>Brachypylina</taxon>
        <taxon>Oppioidea</taxon>
        <taxon>Oppiidae</taxon>
        <taxon>Oppiella</taxon>
    </lineage>
</organism>
<dbReference type="EMBL" id="CAJPVJ010008591">
    <property type="protein sequence ID" value="CAG2172022.1"/>
    <property type="molecule type" value="Genomic_DNA"/>
</dbReference>
<feature type="domain" description="N-acetyltransferase" evidence="1">
    <location>
        <begin position="8"/>
        <end position="143"/>
    </location>
</feature>
<dbReference type="Gene3D" id="3.40.630.90">
    <property type="match status" value="1"/>
</dbReference>
<dbReference type="PANTHER" id="PTHR47237:SF1">
    <property type="entry name" value="SLL0310 PROTEIN"/>
    <property type="match status" value="1"/>
</dbReference>
<dbReference type="AlphaFoldDB" id="A0A7R9M754"/>
<protein>
    <recommendedName>
        <fullName evidence="1">N-acetyltransferase domain-containing protein</fullName>
    </recommendedName>
</protein>
<dbReference type="GO" id="GO:0016747">
    <property type="term" value="F:acyltransferase activity, transferring groups other than amino-acyl groups"/>
    <property type="evidence" value="ECO:0007669"/>
    <property type="project" value="InterPro"/>
</dbReference>
<dbReference type="Proteomes" id="UP000728032">
    <property type="component" value="Unassembled WGS sequence"/>
</dbReference>
<evidence type="ECO:0000313" key="2">
    <source>
        <dbReference type="EMBL" id="CAD7654835.1"/>
    </source>
</evidence>
<dbReference type="InterPro" id="IPR041496">
    <property type="entry name" value="YitH/HolE_GNAT"/>
</dbReference>